<proteinExistence type="predicted"/>
<reference evidence="2" key="1">
    <citation type="journal article" date="2019" name="IScience">
        <title>Narwhal Genome Reveals Long-Term Low Genetic Diversity despite Current Large Abundance Size.</title>
        <authorList>
            <person name="Westbury M.V."/>
            <person name="Petersen B."/>
            <person name="Garde E."/>
            <person name="Heide-Jorgensen M.P."/>
            <person name="Lorenzen E.D."/>
        </authorList>
    </citation>
    <scope>NUCLEOTIDE SEQUENCE [LARGE SCALE GENOMIC DNA]</scope>
</reference>
<dbReference type="AlphaFoldDB" id="A0A4U1EPV4"/>
<dbReference type="Proteomes" id="UP000308365">
    <property type="component" value="Unassembled WGS sequence"/>
</dbReference>
<organism evidence="1 2">
    <name type="scientific">Monodon monoceros</name>
    <name type="common">Narwhal</name>
    <name type="synonym">Ceratodon monodon</name>
    <dbReference type="NCBI Taxonomy" id="40151"/>
    <lineage>
        <taxon>Eukaryota</taxon>
        <taxon>Metazoa</taxon>
        <taxon>Chordata</taxon>
        <taxon>Craniata</taxon>
        <taxon>Vertebrata</taxon>
        <taxon>Euteleostomi</taxon>
        <taxon>Mammalia</taxon>
        <taxon>Eutheria</taxon>
        <taxon>Laurasiatheria</taxon>
        <taxon>Artiodactyla</taxon>
        <taxon>Whippomorpha</taxon>
        <taxon>Cetacea</taxon>
        <taxon>Odontoceti</taxon>
        <taxon>Monodontidae</taxon>
        <taxon>Monodon</taxon>
    </lineage>
</organism>
<protein>
    <submittedName>
        <fullName evidence="1">Uncharacterized protein</fullName>
    </submittedName>
</protein>
<evidence type="ECO:0000313" key="2">
    <source>
        <dbReference type="Proteomes" id="UP000308365"/>
    </source>
</evidence>
<evidence type="ECO:0000313" key="1">
    <source>
        <dbReference type="EMBL" id="TKC38393.1"/>
    </source>
</evidence>
<accession>A0A4U1EPV4</accession>
<name>A0A4U1EPV4_MONMO</name>
<dbReference type="EMBL" id="RWIC01001002">
    <property type="protein sequence ID" value="TKC38393.1"/>
    <property type="molecule type" value="Genomic_DNA"/>
</dbReference>
<sequence length="47" mass="5558">MCQKLMCLFIIPACTEINIPWLFFVNSFLIATVPWLECHKLTLRDIM</sequence>
<comment type="caution">
    <text evidence="1">The sequence shown here is derived from an EMBL/GenBank/DDBJ whole genome shotgun (WGS) entry which is preliminary data.</text>
</comment>
<gene>
    <name evidence="1" type="ORF">EI555_013663</name>
</gene>